<dbReference type="PANTHER" id="PTHR47027:SF20">
    <property type="entry name" value="REVERSE TRANSCRIPTASE-LIKE PROTEIN WITH RNA-DIRECTED DNA POLYMERASE DOMAIN"/>
    <property type="match status" value="1"/>
</dbReference>
<organism evidence="1 2">
    <name type="scientific">Plakobranchus ocellatus</name>
    <dbReference type="NCBI Taxonomy" id="259542"/>
    <lineage>
        <taxon>Eukaryota</taxon>
        <taxon>Metazoa</taxon>
        <taxon>Spiralia</taxon>
        <taxon>Lophotrochozoa</taxon>
        <taxon>Mollusca</taxon>
        <taxon>Gastropoda</taxon>
        <taxon>Heterobranchia</taxon>
        <taxon>Euthyneura</taxon>
        <taxon>Panpulmonata</taxon>
        <taxon>Sacoglossa</taxon>
        <taxon>Placobranchoidea</taxon>
        <taxon>Plakobranchidae</taxon>
        <taxon>Plakobranchus</taxon>
    </lineage>
</organism>
<keyword evidence="1" id="KW-0540">Nuclease</keyword>
<comment type="caution">
    <text evidence="1">The sequence shown here is derived from an EMBL/GenBank/DDBJ whole genome shotgun (WGS) entry which is preliminary data.</text>
</comment>
<dbReference type="Proteomes" id="UP000735302">
    <property type="component" value="Unassembled WGS sequence"/>
</dbReference>
<dbReference type="EMBL" id="BLXT01007741">
    <property type="protein sequence ID" value="GFO42015.1"/>
    <property type="molecule type" value="Genomic_DNA"/>
</dbReference>
<sequence length="136" mass="15306">MGLFLNVKKTECMVISNKSSNSMSNLVSKGEQIKEVTKFKYLGYLITPDGRCTSEISKRIAMAKETFPKMKPILANINLSVKNKISVITVLLCGSKCWTLTRKQRKTRSSGDVVYQRNDDDIIDTKKFQCSGTERG</sequence>
<gene>
    <name evidence="1" type="ORF">PoB_006852000</name>
</gene>
<keyword evidence="1" id="KW-0378">Hydrolase</keyword>
<evidence type="ECO:0000313" key="1">
    <source>
        <dbReference type="EMBL" id="GFO42015.1"/>
    </source>
</evidence>
<accession>A0AAV4DDJ4</accession>
<reference evidence="1 2" key="1">
    <citation type="journal article" date="2021" name="Elife">
        <title>Chloroplast acquisition without the gene transfer in kleptoplastic sea slugs, Plakobranchus ocellatus.</title>
        <authorList>
            <person name="Maeda T."/>
            <person name="Takahashi S."/>
            <person name="Yoshida T."/>
            <person name="Shimamura S."/>
            <person name="Takaki Y."/>
            <person name="Nagai Y."/>
            <person name="Toyoda A."/>
            <person name="Suzuki Y."/>
            <person name="Arimoto A."/>
            <person name="Ishii H."/>
            <person name="Satoh N."/>
            <person name="Nishiyama T."/>
            <person name="Hasebe M."/>
            <person name="Maruyama T."/>
            <person name="Minagawa J."/>
            <person name="Obokata J."/>
            <person name="Shigenobu S."/>
        </authorList>
    </citation>
    <scope>NUCLEOTIDE SEQUENCE [LARGE SCALE GENOMIC DNA]</scope>
</reference>
<proteinExistence type="predicted"/>
<dbReference type="AlphaFoldDB" id="A0AAV4DDJ4"/>
<dbReference type="GO" id="GO:0004519">
    <property type="term" value="F:endonuclease activity"/>
    <property type="evidence" value="ECO:0007669"/>
    <property type="project" value="UniProtKB-KW"/>
</dbReference>
<protein>
    <submittedName>
        <fullName evidence="1">Endonuclease-reverse transcriptase</fullName>
    </submittedName>
</protein>
<name>A0AAV4DDJ4_9GAST</name>
<evidence type="ECO:0000313" key="2">
    <source>
        <dbReference type="Proteomes" id="UP000735302"/>
    </source>
</evidence>
<keyword evidence="1" id="KW-0255">Endonuclease</keyword>
<keyword evidence="2" id="KW-1185">Reference proteome</keyword>
<dbReference type="PANTHER" id="PTHR47027">
    <property type="entry name" value="REVERSE TRANSCRIPTASE DOMAIN-CONTAINING PROTEIN"/>
    <property type="match status" value="1"/>
</dbReference>